<evidence type="ECO:0000313" key="6">
    <source>
        <dbReference type="Proteomes" id="UP000481339"/>
    </source>
</evidence>
<dbReference type="EMBL" id="WBKA01000003">
    <property type="protein sequence ID" value="KAB1632497.1"/>
    <property type="molecule type" value="Genomic_DNA"/>
</dbReference>
<comment type="caution">
    <text evidence="5">The sequence shown here is derived from an EMBL/GenBank/DDBJ whole genome shotgun (WGS) entry which is preliminary data.</text>
</comment>
<proteinExistence type="predicted"/>
<dbReference type="InterPro" id="IPR024412">
    <property type="entry name" value="Lsr2_dim_dom"/>
</dbReference>
<dbReference type="Gene3D" id="3.30.60.230">
    <property type="entry name" value="Lsr2, dimerization domain"/>
    <property type="match status" value="1"/>
</dbReference>
<accession>A0A7C8FY43</accession>
<dbReference type="Gene3D" id="4.10.320.10">
    <property type="entry name" value="E3-binding domain"/>
    <property type="match status" value="1"/>
</dbReference>
<evidence type="ECO:0000256" key="1">
    <source>
        <dbReference type="ARBA" id="ARBA00023125"/>
    </source>
</evidence>
<reference evidence="5 6" key="1">
    <citation type="submission" date="2019-09" db="EMBL/GenBank/DDBJ databases">
        <title>Phylogeny of genus Pseudoclavibacter and closely related genus.</title>
        <authorList>
            <person name="Li Y."/>
        </authorList>
    </citation>
    <scope>NUCLEOTIDE SEQUENCE [LARGE SCALE GENOMIC DNA]</scope>
    <source>
        <strain evidence="5 6">JCM 16921</strain>
    </source>
</reference>
<dbReference type="InterPro" id="IPR036625">
    <property type="entry name" value="E3-bd_dom_sf"/>
</dbReference>
<gene>
    <name evidence="5" type="ORF">F8O02_05740</name>
</gene>
<evidence type="ECO:0000259" key="4">
    <source>
        <dbReference type="Pfam" id="PF23359"/>
    </source>
</evidence>
<dbReference type="InterPro" id="IPR055370">
    <property type="entry name" value="Lsr2_DNA-bd"/>
</dbReference>
<evidence type="ECO:0000259" key="3">
    <source>
        <dbReference type="Pfam" id="PF11774"/>
    </source>
</evidence>
<dbReference type="AlphaFoldDB" id="A0A7C8FY43"/>
<dbReference type="Pfam" id="PF23359">
    <property type="entry name" value="Lsr2_DNA-bd"/>
    <property type="match status" value="1"/>
</dbReference>
<organism evidence="5 6">
    <name type="scientific">Pseudoclavibacter caeni</name>
    <dbReference type="NCBI Taxonomy" id="908846"/>
    <lineage>
        <taxon>Bacteria</taxon>
        <taxon>Bacillati</taxon>
        <taxon>Actinomycetota</taxon>
        <taxon>Actinomycetes</taxon>
        <taxon>Micrococcales</taxon>
        <taxon>Microbacteriaceae</taxon>
        <taxon>Pseudoclavibacter</taxon>
    </lineage>
</organism>
<evidence type="ECO:0000256" key="2">
    <source>
        <dbReference type="SAM" id="MobiDB-lite"/>
    </source>
</evidence>
<sequence length="109" mass="11853">MAEKIFRVDDIDGSTIAEGNGGTVTFAFNGTKYSIDLTKENEQKLADALKPFIDRARRVGTSGGSSSSSRSAKRRDLSKVRDWATANGFKVSERGRVPARVLEAYDAAH</sequence>
<protein>
    <submittedName>
        <fullName evidence="5">Lsr2 family protein</fullName>
    </submittedName>
</protein>
<dbReference type="Pfam" id="PF11774">
    <property type="entry name" value="Lsr2"/>
    <property type="match status" value="1"/>
</dbReference>
<dbReference type="RefSeq" id="WP_158036274.1">
    <property type="nucleotide sequence ID" value="NZ_BAAAZV010000017.1"/>
</dbReference>
<dbReference type="GO" id="GO:0003677">
    <property type="term" value="F:DNA binding"/>
    <property type="evidence" value="ECO:0007669"/>
    <property type="project" value="UniProtKB-KW"/>
</dbReference>
<dbReference type="OrthoDB" id="4113332at2"/>
<name>A0A7C8FY43_9MICO</name>
<dbReference type="Proteomes" id="UP000481339">
    <property type="component" value="Unassembled WGS sequence"/>
</dbReference>
<feature type="domain" description="Lsr2 DNA-binding" evidence="4">
    <location>
        <begin position="73"/>
        <end position="108"/>
    </location>
</feature>
<keyword evidence="6" id="KW-1185">Reference proteome</keyword>
<feature type="region of interest" description="Disordered" evidence="2">
    <location>
        <begin position="58"/>
        <end position="79"/>
    </location>
</feature>
<evidence type="ECO:0000313" key="5">
    <source>
        <dbReference type="EMBL" id="KAB1632497.1"/>
    </source>
</evidence>
<dbReference type="InterPro" id="IPR042261">
    <property type="entry name" value="Lsr2-like_dimerization"/>
</dbReference>
<feature type="domain" description="Lsr2 dimerization" evidence="3">
    <location>
        <begin position="7"/>
        <end position="60"/>
    </location>
</feature>
<keyword evidence="1" id="KW-0238">DNA-binding</keyword>
<dbReference type="GO" id="GO:0016746">
    <property type="term" value="F:acyltransferase activity"/>
    <property type="evidence" value="ECO:0007669"/>
    <property type="project" value="InterPro"/>
</dbReference>